<evidence type="ECO:0000313" key="3">
    <source>
        <dbReference type="Proteomes" id="UP000597341"/>
    </source>
</evidence>
<gene>
    <name evidence="2" type="ORF">GCM10011376_09490</name>
</gene>
<keyword evidence="1" id="KW-0812">Transmembrane</keyword>
<feature type="transmembrane region" description="Helical" evidence="1">
    <location>
        <begin position="51"/>
        <end position="71"/>
    </location>
</feature>
<feature type="transmembrane region" description="Helical" evidence="1">
    <location>
        <begin position="77"/>
        <end position="99"/>
    </location>
</feature>
<evidence type="ECO:0000256" key="1">
    <source>
        <dbReference type="SAM" id="Phobius"/>
    </source>
</evidence>
<organism evidence="2 3">
    <name type="scientific">Nocardioides flavus</name>
    <name type="common">ex Wang et al. 2016</name>
    <dbReference type="NCBI Taxonomy" id="2058780"/>
    <lineage>
        <taxon>Bacteria</taxon>
        <taxon>Bacillati</taxon>
        <taxon>Actinomycetota</taxon>
        <taxon>Actinomycetes</taxon>
        <taxon>Propionibacteriales</taxon>
        <taxon>Nocardioidaceae</taxon>
        <taxon>Nocardioides</taxon>
    </lineage>
</organism>
<feature type="transmembrane region" description="Helical" evidence="1">
    <location>
        <begin position="303"/>
        <end position="320"/>
    </location>
</feature>
<keyword evidence="1" id="KW-0472">Membrane</keyword>
<dbReference type="EMBL" id="BNAD01000002">
    <property type="protein sequence ID" value="GHE16339.1"/>
    <property type="molecule type" value="Genomic_DNA"/>
</dbReference>
<name>A0ABQ3HJK4_9ACTN</name>
<feature type="transmembrane region" description="Helical" evidence="1">
    <location>
        <begin position="280"/>
        <end position="297"/>
    </location>
</feature>
<dbReference type="Proteomes" id="UP000597341">
    <property type="component" value="Unassembled WGS sequence"/>
</dbReference>
<accession>A0ABQ3HJK4</accession>
<reference evidence="3" key="1">
    <citation type="journal article" date="2019" name="Int. J. Syst. Evol. Microbiol.">
        <title>The Global Catalogue of Microorganisms (GCM) 10K type strain sequencing project: providing services to taxonomists for standard genome sequencing and annotation.</title>
        <authorList>
            <consortium name="The Broad Institute Genomics Platform"/>
            <consortium name="The Broad Institute Genome Sequencing Center for Infectious Disease"/>
            <person name="Wu L."/>
            <person name="Ma J."/>
        </authorList>
    </citation>
    <scope>NUCLEOTIDE SEQUENCE [LARGE SCALE GENOMIC DNA]</scope>
    <source>
        <strain evidence="3">CGMCC 1.12791</strain>
    </source>
</reference>
<comment type="caution">
    <text evidence="2">The sequence shown here is derived from an EMBL/GenBank/DDBJ whole genome shotgun (WGS) entry which is preliminary data.</text>
</comment>
<evidence type="ECO:0008006" key="4">
    <source>
        <dbReference type="Google" id="ProtNLM"/>
    </source>
</evidence>
<protein>
    <recommendedName>
        <fullName evidence="4">DUF2207 domain-containing protein</fullName>
    </recommendedName>
</protein>
<evidence type="ECO:0000313" key="2">
    <source>
        <dbReference type="EMBL" id="GHE16339.1"/>
    </source>
</evidence>
<keyword evidence="1" id="KW-1133">Transmembrane helix</keyword>
<proteinExistence type="predicted"/>
<keyword evidence="3" id="KW-1185">Reference proteome</keyword>
<sequence>MSRVTGDVSQDDDAEALVASRTRAYAEPAPVPRVPSPHLALEDDGRRSTRLGTLAFWCGYALAMGHLAWASDTDHPVSGLATSLFLVGLVGLPVVMWRVRRRAQVVDVRPELARAWLDVLDGLRLGAVEPANPASRVALARVGEVRRLVARDLRRIDQRIAPAPQVVAAVQDAGARTWAASEAWRRAQNRLPQGRGRSPLDRLPARLGPTAVEASAHSDAAADAATEALGAGAWDLDFATYARRRAAMYGRARGDDVRVLDPAEPLEVGRPRVHRTRRRVALAAVVLVASALTAWALASSGALGWSAVSAVPAYVVWLRSRRLSWGDLWSRRVTVAPGPAMAWGDYLDAVAHADSGHAAVTTVESIRGSEERVRAIMMELTSPSATEQDRPALVAELHRLCSEAWTLVGQERAEARLLDELDDAPHDDAPHDAWEQG</sequence>